<evidence type="ECO:0000256" key="4">
    <source>
        <dbReference type="RuleBase" id="RU003719"/>
    </source>
</evidence>
<comment type="similarity">
    <text evidence="1 4">Belongs to the D-isomer specific 2-hydroxyacid dehydrogenase family.</text>
</comment>
<gene>
    <name evidence="7" type="ORF">NG99_17780</name>
</gene>
<dbReference type="Proteomes" id="UP000030351">
    <property type="component" value="Unassembled WGS sequence"/>
</dbReference>
<evidence type="ECO:0000313" key="8">
    <source>
        <dbReference type="Proteomes" id="UP000030351"/>
    </source>
</evidence>
<dbReference type="Pfam" id="PF00389">
    <property type="entry name" value="2-Hacid_dh"/>
    <property type="match status" value="1"/>
</dbReference>
<evidence type="ECO:0000256" key="2">
    <source>
        <dbReference type="ARBA" id="ARBA00023002"/>
    </source>
</evidence>
<dbReference type="EMBL" id="JRUQ01000050">
    <property type="protein sequence ID" value="KGT90529.1"/>
    <property type="molecule type" value="Genomic_DNA"/>
</dbReference>
<keyword evidence="3" id="KW-0520">NAD</keyword>
<comment type="caution">
    <text evidence="7">The sequence shown here is derived from an EMBL/GenBank/DDBJ whole genome shotgun (WGS) entry which is preliminary data.</text>
</comment>
<evidence type="ECO:0000256" key="3">
    <source>
        <dbReference type="ARBA" id="ARBA00023027"/>
    </source>
</evidence>
<keyword evidence="8" id="KW-1185">Reference proteome</keyword>
<dbReference type="PANTHER" id="PTHR42789:SF1">
    <property type="entry name" value="D-ISOMER SPECIFIC 2-HYDROXYACID DEHYDROGENASE FAMILY PROTEIN (AFU_ORTHOLOGUE AFUA_6G10090)"/>
    <property type="match status" value="1"/>
</dbReference>
<evidence type="ECO:0000256" key="1">
    <source>
        <dbReference type="ARBA" id="ARBA00005854"/>
    </source>
</evidence>
<dbReference type="AlphaFoldDB" id="A0A0A3YYH4"/>
<dbReference type="InterPro" id="IPR036291">
    <property type="entry name" value="NAD(P)-bd_dom_sf"/>
</dbReference>
<protein>
    <submittedName>
        <fullName evidence="7">3-phosphoglycerate dehydrogenase</fullName>
    </submittedName>
</protein>
<dbReference type="Gene3D" id="3.40.50.720">
    <property type="entry name" value="NAD(P)-binding Rossmann-like Domain"/>
    <property type="match status" value="2"/>
</dbReference>
<name>A0A0A3YYH4_9GAMM</name>
<accession>A0A0A3YYH4</accession>
<feature type="domain" description="D-isomer specific 2-hydroxyacid dehydrogenase catalytic" evidence="5">
    <location>
        <begin position="45"/>
        <end position="310"/>
    </location>
</feature>
<dbReference type="RefSeq" id="WP_034895825.1">
    <property type="nucleotide sequence ID" value="NZ_JRUQ01000050.1"/>
</dbReference>
<reference evidence="7 8" key="1">
    <citation type="submission" date="2014-10" db="EMBL/GenBank/DDBJ databases">
        <title>Genome sequence of Erwinia typographi M043b.</title>
        <authorList>
            <person name="Chan K.-G."/>
            <person name="Tan W.-S."/>
        </authorList>
    </citation>
    <scope>NUCLEOTIDE SEQUENCE [LARGE SCALE GENOMIC DNA]</scope>
    <source>
        <strain evidence="7 8">M043b</strain>
    </source>
</reference>
<dbReference type="CDD" id="cd12169">
    <property type="entry name" value="PGDH_like_1"/>
    <property type="match status" value="1"/>
</dbReference>
<dbReference type="SUPFAM" id="SSF52283">
    <property type="entry name" value="Formate/glycerate dehydrogenase catalytic domain-like"/>
    <property type="match status" value="1"/>
</dbReference>
<dbReference type="GO" id="GO:0051287">
    <property type="term" value="F:NAD binding"/>
    <property type="evidence" value="ECO:0007669"/>
    <property type="project" value="InterPro"/>
</dbReference>
<dbReference type="InterPro" id="IPR050857">
    <property type="entry name" value="D-2-hydroxyacid_DH"/>
</dbReference>
<dbReference type="PANTHER" id="PTHR42789">
    <property type="entry name" value="D-ISOMER SPECIFIC 2-HYDROXYACID DEHYDROGENASE FAMILY PROTEIN (AFU_ORTHOLOGUE AFUA_6G10090)"/>
    <property type="match status" value="1"/>
</dbReference>
<dbReference type="eggNOG" id="COG0111">
    <property type="taxonomic scope" value="Bacteria"/>
</dbReference>
<dbReference type="Pfam" id="PF02826">
    <property type="entry name" value="2-Hacid_dh_C"/>
    <property type="match status" value="1"/>
</dbReference>
<keyword evidence="2 4" id="KW-0560">Oxidoreductase</keyword>
<sequence length="322" mass="35514">MAIRIAIPDDYQRATASLSFLQDNPAFNCTALGDLTSDPDARSVLARAQGLILIRERTLIDEAFLRKTPELKIISQTGKLARNIDLAACRRAGVVVVEGSGSPVAPAELTWLLIMASRRRLVSSVNAMKAGQWQTELGRAVHRQTLGILGYGKIGRRIAHYGKAFDMQVQVWGSERAREEARREGCLVPDDRETFFATCDVLSVHLRLVKETEACIDEGDLLAMKPDALFVNTSRAELVAPGALLAALRQGRPGFAALDVYEQEPVYDPAAPLLQMPNVLCTPHLGYVEQASYESYFQTALDNLMRFFNDDFSPEMDLAAQS</sequence>
<evidence type="ECO:0000313" key="7">
    <source>
        <dbReference type="EMBL" id="KGT90529.1"/>
    </source>
</evidence>
<organism evidence="7 8">
    <name type="scientific">Erwinia typographi</name>
    <dbReference type="NCBI Taxonomy" id="371042"/>
    <lineage>
        <taxon>Bacteria</taxon>
        <taxon>Pseudomonadati</taxon>
        <taxon>Pseudomonadota</taxon>
        <taxon>Gammaproteobacteria</taxon>
        <taxon>Enterobacterales</taxon>
        <taxon>Erwiniaceae</taxon>
        <taxon>Erwinia</taxon>
    </lineage>
</organism>
<dbReference type="InterPro" id="IPR006140">
    <property type="entry name" value="D-isomer_DH_NAD-bd"/>
</dbReference>
<dbReference type="OrthoDB" id="9805416at2"/>
<evidence type="ECO:0000259" key="5">
    <source>
        <dbReference type="Pfam" id="PF00389"/>
    </source>
</evidence>
<dbReference type="SUPFAM" id="SSF51735">
    <property type="entry name" value="NAD(P)-binding Rossmann-fold domains"/>
    <property type="match status" value="1"/>
</dbReference>
<dbReference type="InterPro" id="IPR006139">
    <property type="entry name" value="D-isomer_2_OHA_DH_cat_dom"/>
</dbReference>
<dbReference type="STRING" id="371042.NG99_17780"/>
<feature type="domain" description="D-isomer specific 2-hydroxyacid dehydrogenase NAD-binding" evidence="6">
    <location>
        <begin position="113"/>
        <end position="286"/>
    </location>
</feature>
<proteinExistence type="inferred from homology"/>
<dbReference type="GO" id="GO:0016616">
    <property type="term" value="F:oxidoreductase activity, acting on the CH-OH group of donors, NAD or NADP as acceptor"/>
    <property type="evidence" value="ECO:0007669"/>
    <property type="project" value="InterPro"/>
</dbReference>
<evidence type="ECO:0000259" key="6">
    <source>
        <dbReference type="Pfam" id="PF02826"/>
    </source>
</evidence>